<dbReference type="PANTHER" id="PTHR24567:SF74">
    <property type="entry name" value="HTH-TYPE TRANSCRIPTIONAL REGULATOR ARCR"/>
    <property type="match status" value="1"/>
</dbReference>
<evidence type="ECO:0000256" key="3">
    <source>
        <dbReference type="ARBA" id="ARBA00023163"/>
    </source>
</evidence>
<comment type="caution">
    <text evidence="6">The sequence shown here is derived from an EMBL/GenBank/DDBJ whole genome shotgun (WGS) entry which is preliminary data.</text>
</comment>
<dbReference type="PRINTS" id="PR00034">
    <property type="entry name" value="HTHCRP"/>
</dbReference>
<dbReference type="InterPro" id="IPR036390">
    <property type="entry name" value="WH_DNA-bd_sf"/>
</dbReference>
<dbReference type="PROSITE" id="PS51063">
    <property type="entry name" value="HTH_CRP_2"/>
    <property type="match status" value="1"/>
</dbReference>
<dbReference type="Pfam" id="PF00027">
    <property type="entry name" value="cNMP_binding"/>
    <property type="match status" value="1"/>
</dbReference>
<dbReference type="PROSITE" id="PS00889">
    <property type="entry name" value="CNMP_BINDING_2"/>
    <property type="match status" value="1"/>
</dbReference>
<evidence type="ECO:0000256" key="1">
    <source>
        <dbReference type="ARBA" id="ARBA00023015"/>
    </source>
</evidence>
<proteinExistence type="predicted"/>
<dbReference type="Gene3D" id="1.10.10.10">
    <property type="entry name" value="Winged helix-like DNA-binding domain superfamily/Winged helix DNA-binding domain"/>
    <property type="match status" value="1"/>
</dbReference>
<evidence type="ECO:0000259" key="4">
    <source>
        <dbReference type="PROSITE" id="PS50042"/>
    </source>
</evidence>
<evidence type="ECO:0000313" key="7">
    <source>
        <dbReference type="Proteomes" id="UP000193391"/>
    </source>
</evidence>
<protein>
    <submittedName>
        <fullName evidence="6">Crp/Fnr family transcriptional regulator</fullName>
    </submittedName>
</protein>
<dbReference type="SUPFAM" id="SSF51206">
    <property type="entry name" value="cAMP-binding domain-like"/>
    <property type="match status" value="1"/>
</dbReference>
<dbReference type="Gene3D" id="2.60.120.10">
    <property type="entry name" value="Jelly Rolls"/>
    <property type="match status" value="1"/>
</dbReference>
<dbReference type="SMART" id="SM00100">
    <property type="entry name" value="cNMP"/>
    <property type="match status" value="1"/>
</dbReference>
<evidence type="ECO:0000256" key="2">
    <source>
        <dbReference type="ARBA" id="ARBA00023125"/>
    </source>
</evidence>
<evidence type="ECO:0000313" key="6">
    <source>
        <dbReference type="EMBL" id="OSQ37065.1"/>
    </source>
</evidence>
<dbReference type="InterPro" id="IPR000595">
    <property type="entry name" value="cNMP-bd_dom"/>
</dbReference>
<dbReference type="GO" id="GO:0005829">
    <property type="term" value="C:cytosol"/>
    <property type="evidence" value="ECO:0007669"/>
    <property type="project" value="TreeGrafter"/>
</dbReference>
<feature type="domain" description="Cyclic nucleotide-binding" evidence="4">
    <location>
        <begin position="7"/>
        <end position="127"/>
    </location>
</feature>
<dbReference type="PROSITE" id="PS50042">
    <property type="entry name" value="CNMP_BINDING_3"/>
    <property type="match status" value="1"/>
</dbReference>
<organism evidence="6 7">
    <name type="scientific">Thalassospira mesophila</name>
    <dbReference type="NCBI Taxonomy" id="1293891"/>
    <lineage>
        <taxon>Bacteria</taxon>
        <taxon>Pseudomonadati</taxon>
        <taxon>Pseudomonadota</taxon>
        <taxon>Alphaproteobacteria</taxon>
        <taxon>Rhodospirillales</taxon>
        <taxon>Thalassospiraceae</taxon>
        <taxon>Thalassospira</taxon>
    </lineage>
</organism>
<reference evidence="6 7" key="1">
    <citation type="submission" date="2014-03" db="EMBL/GenBank/DDBJ databases">
        <title>The draft genome sequence of Thalassospira mesophila JCM 18969.</title>
        <authorList>
            <person name="Lai Q."/>
            <person name="Shao Z."/>
        </authorList>
    </citation>
    <scope>NUCLEOTIDE SEQUENCE [LARGE SCALE GENOMIC DNA]</scope>
    <source>
        <strain evidence="6 7">JCM 18969</strain>
    </source>
</reference>
<accession>A0A1Y2KXM0</accession>
<dbReference type="InterPro" id="IPR018490">
    <property type="entry name" value="cNMP-bd_dom_sf"/>
</dbReference>
<dbReference type="STRING" id="1293891.TMES_16330"/>
<dbReference type="GO" id="GO:0003677">
    <property type="term" value="F:DNA binding"/>
    <property type="evidence" value="ECO:0007669"/>
    <property type="project" value="UniProtKB-KW"/>
</dbReference>
<gene>
    <name evidence="6" type="ORF">TMES_16330</name>
</gene>
<sequence length="226" mass="24950">MLAGSFLFEDLDPALLEQLSESATIKRLADGDLLFEKGDPADGLYAVEAGKVRISSLSGSGKEIVLNVLAPGAVFGEIALLDSEPRTASARAVGPTRLLYISRDNFFEIFDRETDLRRHITALLCRRLRWVSALLEDANFLDLTARLIKRLLWLAERHGGPDPEGIRIALPLSQQELGYMLGVTREAVNKKLRELEKAGLITRRDGRLVIRDKDGLAELLADASKS</sequence>
<name>A0A1Y2KXM0_9PROT</name>
<keyword evidence="2" id="KW-0238">DNA-binding</keyword>
<dbReference type="InterPro" id="IPR012318">
    <property type="entry name" value="HTH_CRP"/>
</dbReference>
<dbReference type="InterPro" id="IPR018488">
    <property type="entry name" value="cNMP-bd_CS"/>
</dbReference>
<dbReference type="InterPro" id="IPR050397">
    <property type="entry name" value="Env_Response_Regulators"/>
</dbReference>
<dbReference type="PANTHER" id="PTHR24567">
    <property type="entry name" value="CRP FAMILY TRANSCRIPTIONAL REGULATORY PROTEIN"/>
    <property type="match status" value="1"/>
</dbReference>
<dbReference type="CDD" id="cd00092">
    <property type="entry name" value="HTH_CRP"/>
    <property type="match status" value="1"/>
</dbReference>
<keyword evidence="1" id="KW-0805">Transcription regulation</keyword>
<dbReference type="SUPFAM" id="SSF46785">
    <property type="entry name" value="Winged helix' DNA-binding domain"/>
    <property type="match status" value="1"/>
</dbReference>
<dbReference type="InterPro" id="IPR036388">
    <property type="entry name" value="WH-like_DNA-bd_sf"/>
</dbReference>
<keyword evidence="7" id="KW-1185">Reference proteome</keyword>
<dbReference type="AlphaFoldDB" id="A0A1Y2KXM0"/>
<dbReference type="Proteomes" id="UP000193391">
    <property type="component" value="Unassembled WGS sequence"/>
</dbReference>
<dbReference type="InterPro" id="IPR014710">
    <property type="entry name" value="RmlC-like_jellyroll"/>
</dbReference>
<dbReference type="Pfam" id="PF13545">
    <property type="entry name" value="HTH_Crp_2"/>
    <property type="match status" value="1"/>
</dbReference>
<keyword evidence="3" id="KW-0804">Transcription</keyword>
<dbReference type="GO" id="GO:0003700">
    <property type="term" value="F:DNA-binding transcription factor activity"/>
    <property type="evidence" value="ECO:0007669"/>
    <property type="project" value="TreeGrafter"/>
</dbReference>
<feature type="domain" description="HTH crp-type" evidence="5">
    <location>
        <begin position="141"/>
        <end position="214"/>
    </location>
</feature>
<dbReference type="SMART" id="SM00419">
    <property type="entry name" value="HTH_CRP"/>
    <property type="match status" value="1"/>
</dbReference>
<evidence type="ECO:0000259" key="5">
    <source>
        <dbReference type="PROSITE" id="PS51063"/>
    </source>
</evidence>
<dbReference type="EMBL" id="JFKA01000008">
    <property type="protein sequence ID" value="OSQ37065.1"/>
    <property type="molecule type" value="Genomic_DNA"/>
</dbReference>
<dbReference type="CDD" id="cd00038">
    <property type="entry name" value="CAP_ED"/>
    <property type="match status" value="1"/>
</dbReference>